<keyword evidence="3" id="KW-1185">Reference proteome</keyword>
<protein>
    <submittedName>
        <fullName evidence="2">Uncharacterized protein</fullName>
    </submittedName>
</protein>
<dbReference type="EMBL" id="CP007806">
    <property type="protein sequence ID" value="AIG25408.1"/>
    <property type="molecule type" value="Genomic_DNA"/>
</dbReference>
<dbReference type="KEGG" id="blr:BRLA_c010680"/>
<keyword evidence="1" id="KW-0472">Membrane</keyword>
<gene>
    <name evidence="2" type="ORF">BRLA_c010680</name>
</gene>
<evidence type="ECO:0000313" key="3">
    <source>
        <dbReference type="Proteomes" id="UP000005850"/>
    </source>
</evidence>
<evidence type="ECO:0000313" key="2">
    <source>
        <dbReference type="EMBL" id="AIG25408.1"/>
    </source>
</evidence>
<evidence type="ECO:0000256" key="1">
    <source>
        <dbReference type="SAM" id="Phobius"/>
    </source>
</evidence>
<keyword evidence="1" id="KW-0812">Transmembrane</keyword>
<organism evidence="2 3">
    <name type="scientific">Brevibacillus laterosporus LMG 15441</name>
    <dbReference type="NCBI Taxonomy" id="1042163"/>
    <lineage>
        <taxon>Bacteria</taxon>
        <taxon>Bacillati</taxon>
        <taxon>Bacillota</taxon>
        <taxon>Bacilli</taxon>
        <taxon>Bacillales</taxon>
        <taxon>Paenibacillaceae</taxon>
        <taxon>Brevibacillus</taxon>
    </lineage>
</organism>
<feature type="transmembrane region" description="Helical" evidence="1">
    <location>
        <begin position="29"/>
        <end position="46"/>
    </location>
</feature>
<dbReference type="Proteomes" id="UP000005850">
    <property type="component" value="Chromosome"/>
</dbReference>
<name>A0A075R2H0_BRELA</name>
<dbReference type="AlphaFoldDB" id="A0A075R2H0"/>
<keyword evidence="1" id="KW-1133">Transmembrane helix</keyword>
<reference evidence="2 3" key="1">
    <citation type="journal article" date="2011" name="J. Bacteriol.">
        <title>Genome sequence of Brevibacillus laterosporus LMG 15441, a pathogen of invertebrates.</title>
        <authorList>
            <person name="Djukic M."/>
            <person name="Poehlein A."/>
            <person name="Thurmer A."/>
            <person name="Daniel R."/>
        </authorList>
    </citation>
    <scope>NUCLEOTIDE SEQUENCE [LARGE SCALE GENOMIC DNA]</scope>
    <source>
        <strain evidence="2 3">LMG 15441</strain>
    </source>
</reference>
<proteinExistence type="predicted"/>
<accession>A0A075R2H0</accession>
<sequence>MASFFTAVVLFILLGYLYFNSEVTPINPMLLILLGISALVNVYRGFKEIKKKS</sequence>
<dbReference type="HOGENOM" id="CLU_3059202_0_0_9"/>